<feature type="transmembrane region" description="Helical" evidence="7">
    <location>
        <begin position="136"/>
        <end position="154"/>
    </location>
</feature>
<dbReference type="GO" id="GO:0005886">
    <property type="term" value="C:plasma membrane"/>
    <property type="evidence" value="ECO:0007669"/>
    <property type="project" value="TreeGrafter"/>
</dbReference>
<name>A0A1H8I7D5_9PROT</name>
<proteinExistence type="inferred from homology"/>
<comment type="function">
    <text evidence="7">Possible subunit of a heme lyase.</text>
</comment>
<gene>
    <name evidence="10" type="ORF">SAMN05216325_12934</name>
</gene>
<dbReference type="Pfam" id="PF03918">
    <property type="entry name" value="CcmH"/>
    <property type="match status" value="1"/>
</dbReference>
<feature type="region of interest" description="Disordered" evidence="8">
    <location>
        <begin position="194"/>
        <end position="226"/>
    </location>
</feature>
<evidence type="ECO:0000256" key="2">
    <source>
        <dbReference type="ARBA" id="ARBA00022617"/>
    </source>
</evidence>
<keyword evidence="2 7" id="KW-0349">Heme</keyword>
<dbReference type="InterPro" id="IPR005616">
    <property type="entry name" value="CcmH/CycL/Ccl2/NrfF_N"/>
</dbReference>
<dbReference type="InterPro" id="IPR051263">
    <property type="entry name" value="C-type_cytochrome_biogenesis"/>
</dbReference>
<dbReference type="InterPro" id="IPR038297">
    <property type="entry name" value="CcmH/CycL/NrfF/Ccl2_sf"/>
</dbReference>
<reference evidence="10 11" key="1">
    <citation type="submission" date="2016-10" db="EMBL/GenBank/DDBJ databases">
        <authorList>
            <person name="de Groot N.N."/>
        </authorList>
    </citation>
    <scope>NUCLEOTIDE SEQUENCE [LARGE SCALE GENOMIC DNA]</scope>
    <source>
        <strain evidence="10 11">Nm22</strain>
    </source>
</reference>
<protein>
    <recommendedName>
        <fullName evidence="7">Cytochrome c-type biogenesis protein</fullName>
    </recommendedName>
</protein>
<evidence type="ECO:0000256" key="5">
    <source>
        <dbReference type="ARBA" id="ARBA00022748"/>
    </source>
</evidence>
<dbReference type="GO" id="GO:0017004">
    <property type="term" value="P:cytochrome complex assembly"/>
    <property type="evidence" value="ECO:0007669"/>
    <property type="project" value="UniProtKB-KW"/>
</dbReference>
<comment type="similarity">
    <text evidence="1 7">Belongs to the CcmH/CycL/Ccl2/NrfF family.</text>
</comment>
<dbReference type="RefSeq" id="WP_090634452.1">
    <property type="nucleotide sequence ID" value="NZ_FOCP01000029.1"/>
</dbReference>
<dbReference type="PANTHER" id="PTHR47870:SF1">
    <property type="entry name" value="CYTOCHROME C-TYPE BIOGENESIS PROTEIN CCMH"/>
    <property type="match status" value="1"/>
</dbReference>
<keyword evidence="7" id="KW-1133">Transmembrane helix</keyword>
<organism evidence="10 11">
    <name type="scientific">Nitrosomonas marina</name>
    <dbReference type="NCBI Taxonomy" id="917"/>
    <lineage>
        <taxon>Bacteria</taxon>
        <taxon>Pseudomonadati</taxon>
        <taxon>Pseudomonadota</taxon>
        <taxon>Betaproteobacteria</taxon>
        <taxon>Nitrosomonadales</taxon>
        <taxon>Nitrosomonadaceae</taxon>
        <taxon>Nitrosomonas</taxon>
    </lineage>
</organism>
<evidence type="ECO:0000256" key="8">
    <source>
        <dbReference type="SAM" id="MobiDB-lite"/>
    </source>
</evidence>
<dbReference type="PANTHER" id="PTHR47870">
    <property type="entry name" value="CYTOCHROME C-TYPE BIOGENESIS PROTEIN CCMH"/>
    <property type="match status" value="1"/>
</dbReference>
<dbReference type="Proteomes" id="UP000199459">
    <property type="component" value="Unassembled WGS sequence"/>
</dbReference>
<feature type="transmembrane region" description="Helical" evidence="7">
    <location>
        <begin position="27"/>
        <end position="43"/>
    </location>
</feature>
<feature type="compositionally biased region" description="Polar residues" evidence="8">
    <location>
        <begin position="204"/>
        <end position="226"/>
    </location>
</feature>
<keyword evidence="7" id="KW-0812">Transmembrane</keyword>
<dbReference type="EMBL" id="FOCP01000029">
    <property type="protein sequence ID" value="SEN64172.1"/>
    <property type="molecule type" value="Genomic_DNA"/>
</dbReference>
<evidence type="ECO:0000259" key="9">
    <source>
        <dbReference type="Pfam" id="PF03918"/>
    </source>
</evidence>
<dbReference type="STRING" id="917.SAMN05216326_12949"/>
<evidence type="ECO:0000313" key="11">
    <source>
        <dbReference type="Proteomes" id="UP000199459"/>
    </source>
</evidence>
<evidence type="ECO:0000256" key="6">
    <source>
        <dbReference type="ARBA" id="ARBA00023004"/>
    </source>
</evidence>
<keyword evidence="7" id="KW-0472">Membrane</keyword>
<evidence type="ECO:0000256" key="3">
    <source>
        <dbReference type="ARBA" id="ARBA00022723"/>
    </source>
</evidence>
<sequence length="226" mass="26121">MKSLFVFFPLGLGRVFTDGFTISRLNSVLILFLSLGIALLLPLKASWAETEYKEAVPVAENPEIEQRMLTLTEDLRCLVCQNESIAESRADFSNDIRRIIREQIKANKTDEEIIDFLVDRYGDFVLYNPPMKNTTVLLWFGPLIFFLFSSWFLVKYLKGRRREIKEVTLSDVELKRAAHLLDDDSYKRTEDHLNKNTKLDNQDHSSTLEQHQKADVSTSENKGNNV</sequence>
<dbReference type="GO" id="GO:0046872">
    <property type="term" value="F:metal ion binding"/>
    <property type="evidence" value="ECO:0007669"/>
    <property type="project" value="UniProtKB-KW"/>
</dbReference>
<keyword evidence="5" id="KW-0201">Cytochrome c-type biogenesis</keyword>
<dbReference type="CDD" id="cd16378">
    <property type="entry name" value="CcmH_N"/>
    <property type="match status" value="1"/>
</dbReference>
<keyword evidence="6 7" id="KW-0408">Iron</keyword>
<evidence type="ECO:0000313" key="10">
    <source>
        <dbReference type="EMBL" id="SEN64172.1"/>
    </source>
</evidence>
<accession>A0A1H8I7D5</accession>
<dbReference type="FunFam" id="1.10.8.640:FF:000001">
    <property type="entry name" value="Cytochrome c-type biogenesis protein"/>
    <property type="match status" value="1"/>
</dbReference>
<dbReference type="Gene3D" id="1.10.8.640">
    <property type="entry name" value="Cytochrome C biogenesis protein"/>
    <property type="match status" value="1"/>
</dbReference>
<evidence type="ECO:0000256" key="7">
    <source>
        <dbReference type="RuleBase" id="RU364112"/>
    </source>
</evidence>
<dbReference type="AlphaFoldDB" id="A0A1H8I7D5"/>
<keyword evidence="3 7" id="KW-0479">Metal-binding</keyword>
<evidence type="ECO:0000256" key="1">
    <source>
        <dbReference type="ARBA" id="ARBA00010342"/>
    </source>
</evidence>
<evidence type="ECO:0000256" key="4">
    <source>
        <dbReference type="ARBA" id="ARBA00022729"/>
    </source>
</evidence>
<keyword evidence="4 7" id="KW-0732">Signal</keyword>
<feature type="compositionally biased region" description="Basic and acidic residues" evidence="8">
    <location>
        <begin position="194"/>
        <end position="203"/>
    </location>
</feature>
<feature type="domain" description="CcmH/CycL/Ccl2/NrfF N-terminal" evidence="9">
    <location>
        <begin position="52"/>
        <end position="181"/>
    </location>
</feature>
<dbReference type="OrthoDB" id="9804975at2"/>